<reference evidence="2" key="2">
    <citation type="journal article" date="2015" name="Data Brief">
        <title>Shoot transcriptome of the giant reed, Arundo donax.</title>
        <authorList>
            <person name="Barrero R.A."/>
            <person name="Guerrero F.D."/>
            <person name="Moolhuijzen P."/>
            <person name="Goolsby J.A."/>
            <person name="Tidwell J."/>
            <person name="Bellgard S.E."/>
            <person name="Bellgard M.I."/>
        </authorList>
    </citation>
    <scope>NUCLEOTIDE SEQUENCE</scope>
    <source>
        <tissue evidence="2">Shoot tissue taken approximately 20 cm above the soil surface</tissue>
    </source>
</reference>
<dbReference type="EMBL" id="GBRH01256438">
    <property type="protein sequence ID" value="JAD41457.1"/>
    <property type="molecule type" value="Transcribed_RNA"/>
</dbReference>
<organism evidence="2">
    <name type="scientific">Arundo donax</name>
    <name type="common">Giant reed</name>
    <name type="synonym">Donax arundinaceus</name>
    <dbReference type="NCBI Taxonomy" id="35708"/>
    <lineage>
        <taxon>Eukaryota</taxon>
        <taxon>Viridiplantae</taxon>
        <taxon>Streptophyta</taxon>
        <taxon>Embryophyta</taxon>
        <taxon>Tracheophyta</taxon>
        <taxon>Spermatophyta</taxon>
        <taxon>Magnoliopsida</taxon>
        <taxon>Liliopsida</taxon>
        <taxon>Poales</taxon>
        <taxon>Poaceae</taxon>
        <taxon>PACMAD clade</taxon>
        <taxon>Arundinoideae</taxon>
        <taxon>Arundineae</taxon>
        <taxon>Arundo</taxon>
    </lineage>
</organism>
<sequence length="42" mass="4884">MSCILVLLLSPFKILREETMLACFLDDNKLLTTPFPLLNIRF</sequence>
<reference evidence="2" key="1">
    <citation type="submission" date="2014-09" db="EMBL/GenBank/DDBJ databases">
        <authorList>
            <person name="Magalhaes I.L.F."/>
            <person name="Oliveira U."/>
            <person name="Santos F.R."/>
            <person name="Vidigal T.H.D.A."/>
            <person name="Brescovit A.D."/>
            <person name="Santos A.J."/>
        </authorList>
    </citation>
    <scope>NUCLEOTIDE SEQUENCE</scope>
    <source>
        <tissue evidence="2">Shoot tissue taken approximately 20 cm above the soil surface</tissue>
    </source>
</reference>
<accession>A0A0A9A337</accession>
<feature type="signal peptide" evidence="1">
    <location>
        <begin position="1"/>
        <end position="16"/>
    </location>
</feature>
<evidence type="ECO:0000313" key="2">
    <source>
        <dbReference type="EMBL" id="JAD41457.1"/>
    </source>
</evidence>
<keyword evidence="1" id="KW-0732">Signal</keyword>
<feature type="chain" id="PRO_5002060127" evidence="1">
    <location>
        <begin position="17"/>
        <end position="42"/>
    </location>
</feature>
<name>A0A0A9A337_ARUDO</name>
<evidence type="ECO:0000256" key="1">
    <source>
        <dbReference type="SAM" id="SignalP"/>
    </source>
</evidence>
<dbReference type="AlphaFoldDB" id="A0A0A9A337"/>
<protein>
    <submittedName>
        <fullName evidence="2">Uncharacterized protein</fullName>
    </submittedName>
</protein>
<proteinExistence type="predicted"/>